<dbReference type="SMART" id="SM00642">
    <property type="entry name" value="Aamy"/>
    <property type="match status" value="1"/>
</dbReference>
<evidence type="ECO:0000313" key="3">
    <source>
        <dbReference type="EMBL" id="MBT1688087.1"/>
    </source>
</evidence>
<dbReference type="Gene3D" id="2.60.40.1180">
    <property type="entry name" value="Golgi alpha-mannosidase II"/>
    <property type="match status" value="1"/>
</dbReference>
<feature type="chain" id="PRO_5042883631" evidence="1">
    <location>
        <begin position="26"/>
        <end position="563"/>
    </location>
</feature>
<dbReference type="PANTHER" id="PTHR10357">
    <property type="entry name" value="ALPHA-AMYLASE FAMILY MEMBER"/>
    <property type="match status" value="1"/>
</dbReference>
<dbReference type="InterPro" id="IPR013780">
    <property type="entry name" value="Glyco_hydro_b"/>
</dbReference>
<feature type="signal peptide" evidence="1">
    <location>
        <begin position="1"/>
        <end position="25"/>
    </location>
</feature>
<keyword evidence="4" id="KW-1185">Reference proteome</keyword>
<feature type="domain" description="Glycosyl hydrolase family 13 catalytic" evidence="2">
    <location>
        <begin position="44"/>
        <end position="441"/>
    </location>
</feature>
<protein>
    <submittedName>
        <fullName evidence="3">Alpha-amylase family protein</fullName>
    </submittedName>
</protein>
<accession>A0AAP2GE83</accession>
<dbReference type="PANTHER" id="PTHR10357:SF219">
    <property type="entry name" value="MALTOSE ALPHA-D-GLUCOSYLTRANSFERASE"/>
    <property type="match status" value="1"/>
</dbReference>
<sequence length="563" mass="64645">MRFYYRAYVACIAIYLAGSSLLLCAQPAPDYVWYRNAVVYALDVDTFKDSNADGIGDFQGLIQQLDYLHGLGITVLWLSPFQPTPDRDDGYDITDYYGVDPRLGTPGDFAEFMFQARQRGMRVIMDLVINHTSDEHPWFRSARQGKHSPYRQWYVWRDNRPADAGKGMVFPGVQKETWTFDSVSTTYYFHRFYDFQPDLNYSNPQVEAESKRIIGYWLNQGFSGFRLDAVPFIIEEDGKNVDRPEHRFDQLVAIRRHIQLHGQEAILLGEANVAPEESNDYFGKDGVGMQMMFNFFVNQHFFYTLATGELQPLVRALEQTRDIPEGAQWANFLRNHDEIDLGRLTTRQREKIYAAMGPDKNMQLYDRGIRRRLAPMLGNNPQRLAMAYSLLFALPGTPVLRYGDEIGMGDDLRLKERLSVRTPMQWTDAPYAGFSTTAPFRPVIDAGEYDYRKINVASQRTDPASLLTLTTKLIRLRKEHPAIGLGKWIISDHKAGDLLITQFTDERETILTVHNFAPNRASAELACPGQVLTDLFSGEDIPVKNGKVQLTVKEYGYHWFQVR</sequence>
<evidence type="ECO:0000259" key="2">
    <source>
        <dbReference type="SMART" id="SM00642"/>
    </source>
</evidence>
<dbReference type="InterPro" id="IPR006047">
    <property type="entry name" value="GH13_cat_dom"/>
</dbReference>
<dbReference type="SUPFAM" id="SSF51445">
    <property type="entry name" value="(Trans)glycosidases"/>
    <property type="match status" value="1"/>
</dbReference>
<keyword evidence="1" id="KW-0732">Signal</keyword>
<dbReference type="Proteomes" id="UP001319180">
    <property type="component" value="Unassembled WGS sequence"/>
</dbReference>
<dbReference type="InterPro" id="IPR032091">
    <property type="entry name" value="Malt_amylase-like_C"/>
</dbReference>
<dbReference type="Pfam" id="PF16657">
    <property type="entry name" value="Malt_amylase_C"/>
    <property type="match status" value="1"/>
</dbReference>
<dbReference type="InterPro" id="IPR017853">
    <property type="entry name" value="GH"/>
</dbReference>
<comment type="caution">
    <text evidence="3">The sequence shown here is derived from an EMBL/GenBank/DDBJ whole genome shotgun (WGS) entry which is preliminary data.</text>
</comment>
<dbReference type="Gene3D" id="3.20.20.80">
    <property type="entry name" value="Glycosidases"/>
    <property type="match status" value="1"/>
</dbReference>
<dbReference type="AlphaFoldDB" id="A0AAP2GE83"/>
<evidence type="ECO:0000256" key="1">
    <source>
        <dbReference type="SAM" id="SignalP"/>
    </source>
</evidence>
<dbReference type="Pfam" id="PF00128">
    <property type="entry name" value="Alpha-amylase"/>
    <property type="match status" value="2"/>
</dbReference>
<proteinExistence type="predicted"/>
<dbReference type="GO" id="GO:0005975">
    <property type="term" value="P:carbohydrate metabolic process"/>
    <property type="evidence" value="ECO:0007669"/>
    <property type="project" value="InterPro"/>
</dbReference>
<dbReference type="CDD" id="cd11334">
    <property type="entry name" value="AmyAc_TreS"/>
    <property type="match status" value="1"/>
</dbReference>
<name>A0AAP2GE83_9BACT</name>
<evidence type="ECO:0000313" key="4">
    <source>
        <dbReference type="Proteomes" id="UP001319180"/>
    </source>
</evidence>
<dbReference type="EMBL" id="JAHESC010000022">
    <property type="protein sequence ID" value="MBT1688087.1"/>
    <property type="molecule type" value="Genomic_DNA"/>
</dbReference>
<organism evidence="3 4">
    <name type="scientific">Dawidia soli</name>
    <dbReference type="NCBI Taxonomy" id="2782352"/>
    <lineage>
        <taxon>Bacteria</taxon>
        <taxon>Pseudomonadati</taxon>
        <taxon>Bacteroidota</taxon>
        <taxon>Cytophagia</taxon>
        <taxon>Cytophagales</taxon>
        <taxon>Chryseotaleaceae</taxon>
        <taxon>Dawidia</taxon>
    </lineage>
</organism>
<gene>
    <name evidence="3" type="ORF">KK078_16070</name>
</gene>
<dbReference type="SUPFAM" id="SSF51011">
    <property type="entry name" value="Glycosyl hydrolase domain"/>
    <property type="match status" value="1"/>
</dbReference>
<reference evidence="3 4" key="1">
    <citation type="submission" date="2021-05" db="EMBL/GenBank/DDBJ databases">
        <title>A Polyphasic approach of four new species of the genus Ohtaekwangia: Ohtaekwangia histidinii sp. nov., Ohtaekwangia cretensis sp. nov., Ohtaekwangia indiensis sp. nov., Ohtaekwangia reichenbachii sp. nov. from diverse environment.</title>
        <authorList>
            <person name="Octaviana S."/>
        </authorList>
    </citation>
    <scope>NUCLEOTIDE SEQUENCE [LARGE SCALE GENOMIC DNA]</scope>
    <source>
        <strain evidence="3 4">PWU37</strain>
    </source>
</reference>
<dbReference type="InterPro" id="IPR045857">
    <property type="entry name" value="O16G_dom_2"/>
</dbReference>
<dbReference type="Gene3D" id="3.90.400.10">
    <property type="entry name" value="Oligo-1,6-glucosidase, Domain 2"/>
    <property type="match status" value="1"/>
</dbReference>